<comment type="caution">
    <text evidence="3">The sequence shown here is derived from an EMBL/GenBank/DDBJ whole genome shotgun (WGS) entry which is preliminary data.</text>
</comment>
<evidence type="ECO:0000256" key="1">
    <source>
        <dbReference type="SAM" id="MobiDB-lite"/>
    </source>
</evidence>
<organism evidence="3 4">
    <name type="scientific">Pseudonocardia parietis</name>
    <dbReference type="NCBI Taxonomy" id="570936"/>
    <lineage>
        <taxon>Bacteria</taxon>
        <taxon>Bacillati</taxon>
        <taxon>Actinomycetota</taxon>
        <taxon>Actinomycetes</taxon>
        <taxon>Pseudonocardiales</taxon>
        <taxon>Pseudonocardiaceae</taxon>
        <taxon>Pseudonocardia</taxon>
    </lineage>
</organism>
<accession>A0ABS4W730</accession>
<dbReference type="Proteomes" id="UP001519295">
    <property type="component" value="Unassembled WGS sequence"/>
</dbReference>
<dbReference type="CDD" id="cd09007">
    <property type="entry name" value="NP-I_spr0068"/>
    <property type="match status" value="1"/>
</dbReference>
<evidence type="ECO:0000313" key="4">
    <source>
        <dbReference type="Proteomes" id="UP001519295"/>
    </source>
</evidence>
<evidence type="ECO:0000259" key="2">
    <source>
        <dbReference type="Pfam" id="PF01048"/>
    </source>
</evidence>
<dbReference type="Pfam" id="PF01048">
    <property type="entry name" value="PNP_UDP_1"/>
    <property type="match status" value="1"/>
</dbReference>
<dbReference type="InterPro" id="IPR000845">
    <property type="entry name" value="Nucleoside_phosphorylase_d"/>
</dbReference>
<name>A0ABS4W730_9PSEU</name>
<dbReference type="RefSeq" id="WP_210037064.1">
    <property type="nucleotide sequence ID" value="NZ_JAGINU010000004.1"/>
</dbReference>
<dbReference type="EMBL" id="JAGINU010000004">
    <property type="protein sequence ID" value="MBP2372022.1"/>
    <property type="molecule type" value="Genomic_DNA"/>
</dbReference>
<proteinExistence type="predicted"/>
<feature type="region of interest" description="Disordered" evidence="1">
    <location>
        <begin position="1"/>
        <end position="21"/>
    </location>
</feature>
<keyword evidence="4" id="KW-1185">Reference proteome</keyword>
<evidence type="ECO:0000313" key="3">
    <source>
        <dbReference type="EMBL" id="MBP2372022.1"/>
    </source>
</evidence>
<gene>
    <name evidence="3" type="ORF">JOF36_007795</name>
</gene>
<dbReference type="InterPro" id="IPR035994">
    <property type="entry name" value="Nucleoside_phosphorylase_sf"/>
</dbReference>
<dbReference type="SUPFAM" id="SSF53167">
    <property type="entry name" value="Purine and uridine phosphorylases"/>
    <property type="match status" value="1"/>
</dbReference>
<sequence length="276" mass="29039">MPLVTSPTDSELPLLSGKQHTEPSLFQPANLLREARRQRGLPEVSVPKVCLLDPDGDIARYLAAGAEGSRHPGWACYHTEMWTLDHDGLELGVVGMAVGAPFAVLVAEQLAASGAELVISVISAGQIAALPTTPCFVLIDRALRDEGTSAHYLPSGRWSQLPDNLRAPLIRGLEAQTRDLAQPVLTGASWTTDAPYRETATAIADAEAAGAVCVEMEAAALYAYAQATGRAVVCIAHITNTMATAGDDFEKGADNGVHDALATVHAIASLLRSPQT</sequence>
<protein>
    <submittedName>
        <fullName evidence="3">Uridine phosphorylase</fullName>
    </submittedName>
</protein>
<feature type="domain" description="Nucleoside phosphorylase" evidence="2">
    <location>
        <begin position="87"/>
        <end position="261"/>
    </location>
</feature>
<dbReference type="Gene3D" id="3.40.50.1580">
    <property type="entry name" value="Nucleoside phosphorylase domain"/>
    <property type="match status" value="1"/>
</dbReference>
<reference evidence="3 4" key="1">
    <citation type="submission" date="2021-03" db="EMBL/GenBank/DDBJ databases">
        <title>Sequencing the genomes of 1000 actinobacteria strains.</title>
        <authorList>
            <person name="Klenk H.-P."/>
        </authorList>
    </citation>
    <scope>NUCLEOTIDE SEQUENCE [LARGE SCALE GENOMIC DNA]</scope>
    <source>
        <strain evidence="3 4">DSM 45256</strain>
    </source>
</reference>